<dbReference type="EMBL" id="BSUK01000001">
    <property type="protein sequence ID" value="GMA23798.1"/>
    <property type="molecule type" value="Genomic_DNA"/>
</dbReference>
<sequence>MIRAGELTRDRGRTAGADAGTTDGIWFAPVSSNCSQRELATAYARSAGRSGPHVSPIPIWLLRAVGLAHRGTRELVEMGHLFTRPLVVDASASDAKLELEPTPFDDAVRATVDAYLAGAR</sequence>
<dbReference type="Gene3D" id="3.40.50.720">
    <property type="entry name" value="NAD(P)-binding Rossmann-like Domain"/>
    <property type="match status" value="1"/>
</dbReference>
<gene>
    <name evidence="1" type="ORF">GCM10025864_15570</name>
</gene>
<comment type="caution">
    <text evidence="1">The sequence shown here is derived from an EMBL/GenBank/DDBJ whole genome shotgun (WGS) entry which is preliminary data.</text>
</comment>
<proteinExistence type="predicted"/>
<evidence type="ECO:0000313" key="1">
    <source>
        <dbReference type="EMBL" id="GMA23798.1"/>
    </source>
</evidence>
<keyword evidence="2" id="KW-1185">Reference proteome</keyword>
<protein>
    <submittedName>
        <fullName evidence="1">Uncharacterized protein</fullName>
    </submittedName>
</protein>
<accession>A0ABQ6I1I5</accession>
<reference evidence="2" key="1">
    <citation type="journal article" date="2019" name="Int. J. Syst. Evol. Microbiol.">
        <title>The Global Catalogue of Microorganisms (GCM) 10K type strain sequencing project: providing services to taxonomists for standard genome sequencing and annotation.</title>
        <authorList>
            <consortium name="The Broad Institute Genomics Platform"/>
            <consortium name="The Broad Institute Genome Sequencing Center for Infectious Disease"/>
            <person name="Wu L."/>
            <person name="Ma J."/>
        </authorList>
    </citation>
    <scope>NUCLEOTIDE SEQUENCE [LARGE SCALE GENOMIC DNA]</scope>
    <source>
        <strain evidence="2">NBRC 106348</strain>
    </source>
</reference>
<dbReference type="RefSeq" id="WP_284292716.1">
    <property type="nucleotide sequence ID" value="NZ_BSUK01000001.1"/>
</dbReference>
<dbReference type="Proteomes" id="UP001157091">
    <property type="component" value="Unassembled WGS sequence"/>
</dbReference>
<evidence type="ECO:0000313" key="2">
    <source>
        <dbReference type="Proteomes" id="UP001157091"/>
    </source>
</evidence>
<name>A0ABQ6I1I5_9MICO</name>
<organism evidence="1 2">
    <name type="scientific">Luteimicrobium album</name>
    <dbReference type="NCBI Taxonomy" id="1054550"/>
    <lineage>
        <taxon>Bacteria</taxon>
        <taxon>Bacillati</taxon>
        <taxon>Actinomycetota</taxon>
        <taxon>Actinomycetes</taxon>
        <taxon>Micrococcales</taxon>
        <taxon>Luteimicrobium</taxon>
    </lineage>
</organism>